<evidence type="ECO:0000256" key="1">
    <source>
        <dbReference type="SAM" id="SignalP"/>
    </source>
</evidence>
<evidence type="ECO:0000313" key="2">
    <source>
        <dbReference type="Ensembl" id="ENSSSCP00045024055.1"/>
    </source>
</evidence>
<sequence>FRTPSPCLPFLWVAILLVPNYSYYAEDLADIEDAVEWRHKNVESLCVMETASNFSCSSSGCYSKDIVGLRTSVCWQQHCASPGFAYCGHSFCCTGTALRTMSALPESSALCRRASRTRLLRGKDLVYSGSEKSDQETGRVLLFLSLSGCYQITDHGLR</sequence>
<dbReference type="Ensembl" id="ENSSSCT00045034685.1">
    <property type="protein sequence ID" value="ENSSSCP00045024055.1"/>
    <property type="gene ID" value="ENSSSCG00045020355.1"/>
</dbReference>
<reference evidence="2" key="1">
    <citation type="submission" date="2025-08" db="UniProtKB">
        <authorList>
            <consortium name="Ensembl"/>
        </authorList>
    </citation>
    <scope>IDENTIFICATION</scope>
</reference>
<dbReference type="AlphaFoldDB" id="A0A8D1HTV9"/>
<keyword evidence="1" id="KW-0732">Signal</keyword>
<proteinExistence type="predicted"/>
<dbReference type="Proteomes" id="UP000694728">
    <property type="component" value="Unplaced"/>
</dbReference>
<feature type="signal peptide" evidence="1">
    <location>
        <begin position="1"/>
        <end position="25"/>
    </location>
</feature>
<organism evidence="2 3">
    <name type="scientific">Sus scrofa</name>
    <name type="common">Pig</name>
    <dbReference type="NCBI Taxonomy" id="9823"/>
    <lineage>
        <taxon>Eukaryota</taxon>
        <taxon>Metazoa</taxon>
        <taxon>Chordata</taxon>
        <taxon>Craniata</taxon>
        <taxon>Vertebrata</taxon>
        <taxon>Euteleostomi</taxon>
        <taxon>Mammalia</taxon>
        <taxon>Eutheria</taxon>
        <taxon>Laurasiatheria</taxon>
        <taxon>Artiodactyla</taxon>
        <taxon>Suina</taxon>
        <taxon>Suidae</taxon>
        <taxon>Sus</taxon>
    </lineage>
</organism>
<protein>
    <submittedName>
        <fullName evidence="2">Uncharacterized protein</fullName>
    </submittedName>
</protein>
<name>A0A8D1HTV9_PIG</name>
<evidence type="ECO:0000313" key="3">
    <source>
        <dbReference type="Proteomes" id="UP000694728"/>
    </source>
</evidence>
<feature type="chain" id="PRO_5034190717" evidence="1">
    <location>
        <begin position="26"/>
        <end position="158"/>
    </location>
</feature>
<accession>A0A8D1HTV9</accession>